<feature type="region of interest" description="Disordered" evidence="1">
    <location>
        <begin position="231"/>
        <end position="259"/>
    </location>
</feature>
<dbReference type="EMBL" id="JAZGQO010000007">
    <property type="protein sequence ID" value="KAK6182187.1"/>
    <property type="molecule type" value="Genomic_DNA"/>
</dbReference>
<organism evidence="3 4">
    <name type="scientific">Patella caerulea</name>
    <name type="common">Rayed Mediterranean limpet</name>
    <dbReference type="NCBI Taxonomy" id="87958"/>
    <lineage>
        <taxon>Eukaryota</taxon>
        <taxon>Metazoa</taxon>
        <taxon>Spiralia</taxon>
        <taxon>Lophotrochozoa</taxon>
        <taxon>Mollusca</taxon>
        <taxon>Gastropoda</taxon>
        <taxon>Patellogastropoda</taxon>
        <taxon>Patelloidea</taxon>
        <taxon>Patellidae</taxon>
        <taxon>Patella</taxon>
    </lineage>
</organism>
<keyword evidence="4" id="KW-1185">Reference proteome</keyword>
<feature type="compositionally biased region" description="Acidic residues" evidence="1">
    <location>
        <begin position="322"/>
        <end position="331"/>
    </location>
</feature>
<proteinExistence type="predicted"/>
<gene>
    <name evidence="3" type="ORF">SNE40_009925</name>
</gene>
<feature type="region of interest" description="Disordered" evidence="1">
    <location>
        <begin position="322"/>
        <end position="347"/>
    </location>
</feature>
<evidence type="ECO:0000256" key="1">
    <source>
        <dbReference type="SAM" id="MobiDB-lite"/>
    </source>
</evidence>
<keyword evidence="2" id="KW-0812">Transmembrane</keyword>
<dbReference type="AlphaFoldDB" id="A0AAN8PQY4"/>
<reference evidence="3 4" key="1">
    <citation type="submission" date="2024-01" db="EMBL/GenBank/DDBJ databases">
        <title>The genome of the rayed Mediterranean limpet Patella caerulea (Linnaeus, 1758).</title>
        <authorList>
            <person name="Anh-Thu Weber A."/>
            <person name="Halstead-Nussloch G."/>
        </authorList>
    </citation>
    <scope>NUCLEOTIDE SEQUENCE [LARGE SCALE GENOMIC DNA]</scope>
    <source>
        <strain evidence="3">AATW-2023a</strain>
        <tissue evidence="3">Whole specimen</tissue>
    </source>
</reference>
<sequence>MSSWTLPVGALDIQLMPKVDLDPLLLRYWENFPCPPPWNNGLLQQMNWTSCHGDEDVGAVLRDMMVEKCATYLNVRVVAKEVGRANFFQSCGIECKVIISAACLFIGVLSIIVISAFMHRKRRRKSDFSPTHQTALNSTTDRKYYTSCMQGNSPVIKKKGKKDSGMDIMLLDRENFQNIYTSPESMSAEQLVVDQEYHDTLNQQLMNIAKMAEKQFSNSLKKRKSETNWTFCDNLPGTSSSRDGMTNSQSSDRGKITNRLSRDSSLFSNDSIKGSAFRLSRDSSVFTPELLKKDATYESIPSTSRASVYCDPVDIRTISQDSDADEYETEASFDRKTNMAEASSSDTFSKNDFSVRFDSSDDLDTKLFIKN</sequence>
<evidence type="ECO:0000256" key="2">
    <source>
        <dbReference type="SAM" id="Phobius"/>
    </source>
</evidence>
<feature type="compositionally biased region" description="Polar residues" evidence="1">
    <location>
        <begin position="231"/>
        <end position="251"/>
    </location>
</feature>
<protein>
    <submittedName>
        <fullName evidence="3">Uncharacterized protein</fullName>
    </submittedName>
</protein>
<evidence type="ECO:0000313" key="3">
    <source>
        <dbReference type="EMBL" id="KAK6182187.1"/>
    </source>
</evidence>
<keyword evidence="2" id="KW-1133">Transmembrane helix</keyword>
<accession>A0AAN8PQY4</accession>
<dbReference type="Proteomes" id="UP001347796">
    <property type="component" value="Unassembled WGS sequence"/>
</dbReference>
<feature type="transmembrane region" description="Helical" evidence="2">
    <location>
        <begin position="97"/>
        <end position="118"/>
    </location>
</feature>
<comment type="caution">
    <text evidence="3">The sequence shown here is derived from an EMBL/GenBank/DDBJ whole genome shotgun (WGS) entry which is preliminary data.</text>
</comment>
<keyword evidence="2" id="KW-0472">Membrane</keyword>
<evidence type="ECO:0000313" key="4">
    <source>
        <dbReference type="Proteomes" id="UP001347796"/>
    </source>
</evidence>
<name>A0AAN8PQY4_PATCE</name>